<dbReference type="AlphaFoldDB" id="A0A484KH36"/>
<accession>A0A484KH36</accession>
<reference evidence="2 3" key="1">
    <citation type="submission" date="2018-04" db="EMBL/GenBank/DDBJ databases">
        <authorList>
            <person name="Vogel A."/>
        </authorList>
    </citation>
    <scope>NUCLEOTIDE SEQUENCE [LARGE SCALE GENOMIC DNA]</scope>
</reference>
<proteinExistence type="predicted"/>
<keyword evidence="3" id="KW-1185">Reference proteome</keyword>
<feature type="region of interest" description="Disordered" evidence="1">
    <location>
        <begin position="70"/>
        <end position="92"/>
    </location>
</feature>
<evidence type="ECO:0000256" key="1">
    <source>
        <dbReference type="SAM" id="MobiDB-lite"/>
    </source>
</evidence>
<evidence type="ECO:0000313" key="3">
    <source>
        <dbReference type="Proteomes" id="UP000595140"/>
    </source>
</evidence>
<evidence type="ECO:0000313" key="2">
    <source>
        <dbReference type="EMBL" id="VFQ63224.1"/>
    </source>
</evidence>
<organism evidence="2 3">
    <name type="scientific">Cuscuta campestris</name>
    <dbReference type="NCBI Taxonomy" id="132261"/>
    <lineage>
        <taxon>Eukaryota</taxon>
        <taxon>Viridiplantae</taxon>
        <taxon>Streptophyta</taxon>
        <taxon>Embryophyta</taxon>
        <taxon>Tracheophyta</taxon>
        <taxon>Spermatophyta</taxon>
        <taxon>Magnoliopsida</taxon>
        <taxon>eudicotyledons</taxon>
        <taxon>Gunneridae</taxon>
        <taxon>Pentapetalae</taxon>
        <taxon>asterids</taxon>
        <taxon>lamiids</taxon>
        <taxon>Solanales</taxon>
        <taxon>Convolvulaceae</taxon>
        <taxon>Cuscuteae</taxon>
        <taxon>Cuscuta</taxon>
        <taxon>Cuscuta subgen. Grammica</taxon>
        <taxon>Cuscuta sect. Cleistogrammica</taxon>
    </lineage>
</organism>
<name>A0A484KH36_9ASTE</name>
<gene>
    <name evidence="2" type="ORF">CCAM_LOCUS5000</name>
</gene>
<protein>
    <submittedName>
        <fullName evidence="2">Uncharacterized protein</fullName>
    </submittedName>
</protein>
<dbReference type="Proteomes" id="UP000595140">
    <property type="component" value="Unassembled WGS sequence"/>
</dbReference>
<dbReference type="EMBL" id="OOIL02000273">
    <property type="protein sequence ID" value="VFQ63224.1"/>
    <property type="molecule type" value="Genomic_DNA"/>
</dbReference>
<sequence>MITDPKTIAKYKSPAAVKDEMDAWNGFDFLDFNTEQIASNEKGTRQMNKGKAKVVEGSLKDEEFGKLLMDQSSTTKPRKKPRNGIVIEDLIS</sequence>